<proteinExistence type="predicted"/>
<dbReference type="AlphaFoldDB" id="A0A1A7XMV0"/>
<feature type="region of interest" description="Disordered" evidence="1">
    <location>
        <begin position="28"/>
        <end position="67"/>
    </location>
</feature>
<dbReference type="EMBL" id="HADW01018016">
    <property type="protein sequence ID" value="SBP19416.1"/>
    <property type="molecule type" value="Transcribed_RNA"/>
</dbReference>
<reference evidence="2" key="1">
    <citation type="submission" date="2016-05" db="EMBL/GenBank/DDBJ databases">
        <authorList>
            <person name="Lavstsen T."/>
            <person name="Jespersen J.S."/>
        </authorList>
    </citation>
    <scope>NUCLEOTIDE SEQUENCE</scope>
    <source>
        <tissue evidence="2">Brain</tissue>
    </source>
</reference>
<reference evidence="2" key="2">
    <citation type="submission" date="2016-06" db="EMBL/GenBank/DDBJ databases">
        <title>The genome of a short-lived fish provides insights into sex chromosome evolution and the genetic control of aging.</title>
        <authorList>
            <person name="Reichwald K."/>
            <person name="Felder M."/>
            <person name="Petzold A."/>
            <person name="Koch P."/>
            <person name="Groth M."/>
            <person name="Platzer M."/>
        </authorList>
    </citation>
    <scope>NUCLEOTIDE SEQUENCE</scope>
    <source>
        <tissue evidence="2">Brain</tissue>
    </source>
</reference>
<gene>
    <name evidence="2" type="primary">NEU4</name>
</gene>
<name>A0A1A7XMV0_9TELE</name>
<sequence>FECGSKTAYDEICFSIFTLHELIDNLPGSVQQTSETGRKRETPGTTAQQEPRAKRRRKKLMKMCSIS</sequence>
<evidence type="ECO:0000256" key="1">
    <source>
        <dbReference type="SAM" id="MobiDB-lite"/>
    </source>
</evidence>
<protein>
    <submittedName>
        <fullName evidence="2">Sialidase 4</fullName>
    </submittedName>
</protein>
<accession>A0A1A7XMV0</accession>
<evidence type="ECO:0000313" key="2">
    <source>
        <dbReference type="EMBL" id="SBP19416.1"/>
    </source>
</evidence>
<organism evidence="2">
    <name type="scientific">Iconisemion striatum</name>
    <dbReference type="NCBI Taxonomy" id="60296"/>
    <lineage>
        <taxon>Eukaryota</taxon>
        <taxon>Metazoa</taxon>
        <taxon>Chordata</taxon>
        <taxon>Craniata</taxon>
        <taxon>Vertebrata</taxon>
        <taxon>Euteleostomi</taxon>
        <taxon>Actinopterygii</taxon>
        <taxon>Neopterygii</taxon>
        <taxon>Teleostei</taxon>
        <taxon>Neoteleostei</taxon>
        <taxon>Acanthomorphata</taxon>
        <taxon>Ovalentaria</taxon>
        <taxon>Atherinomorphae</taxon>
        <taxon>Cyprinodontiformes</taxon>
        <taxon>Nothobranchiidae</taxon>
        <taxon>Iconisemion</taxon>
    </lineage>
</organism>
<feature type="non-terminal residue" evidence="2">
    <location>
        <position position="1"/>
    </location>
</feature>